<evidence type="ECO:0000313" key="7">
    <source>
        <dbReference type="Proteomes" id="UP001057520"/>
    </source>
</evidence>
<dbReference type="PANTHER" id="PTHR43584:SF8">
    <property type="entry name" value="N-ACETYLMURAMATE ALPHA-1-PHOSPHATE URIDYLYLTRANSFERASE"/>
    <property type="match status" value="1"/>
</dbReference>
<dbReference type="PANTHER" id="PTHR43584">
    <property type="entry name" value="NUCLEOTIDYL TRANSFERASE"/>
    <property type="match status" value="1"/>
</dbReference>
<feature type="domain" description="MobA-like NTP transferase" evidence="5">
    <location>
        <begin position="5"/>
        <end position="129"/>
    </location>
</feature>
<evidence type="ECO:0000313" key="6">
    <source>
        <dbReference type="EMBL" id="USQ95291.1"/>
    </source>
</evidence>
<dbReference type="GO" id="GO:0016740">
    <property type="term" value="F:transferase activity"/>
    <property type="evidence" value="ECO:0007669"/>
    <property type="project" value="UniProtKB-KW"/>
</dbReference>
<keyword evidence="1 6" id="KW-0808">Transferase</keyword>
<keyword evidence="2" id="KW-0548">Nucleotidyltransferase</keyword>
<evidence type="ECO:0000259" key="5">
    <source>
        <dbReference type="Pfam" id="PF12804"/>
    </source>
</evidence>
<sequence>MVKKAVILAAGRGRRMGKLTKDRPKAALVVGDHALIDWQIAALQAAGVEEIAVVTGHGAQALAARGVSYIHNPDWDKGTQVETLLRAADWIGDEPAVVSYGDILYHPCAALALLERPGDIVVGYDADHRWLWKERFGNWLKDSETFKLGPGQVLTEIGGKPTDIEELDGQFMGLMLLTPEGLTKLAERYRAAPAPERQRLDFTRLLSTLIAEGARIDTAANLLPWMEVDRAKDLAVARKMVERDDLPSVAPRLVYAGQAAAACVQSSTDESELVDESEITSRADDPALRDDHSPSPEAYAQVGEHRIVDVFAVQNWGRSGSTFLQSLLDDHPQVLSTPNFYSRRYYLAWARSIARVPDGQKIDAFLKIFRQWWDPGLVDATAGLHRLGPHRNALAGVSRQTLEGYLRAAFATGRSITRRSLFEAGHLAYALARGQSLAPGDLQIMFPVHGEPRSVAAALLEDFPHARFIHTIREPTANVASSIEHLCFNGLDVRADALESVLASLFDRRSRRYGPPHTSFESEAYFPYLAANGQARLLRLEDLHGDGAGVLASLCAWLNLQQASQLLISTYDGKLWWNRPESGSDSRIGGQALDRNAPRLGPVDRSKVRALLDAAPNIAAAYPAARQETTRPVEEKLAVAIGRWRQEHQARRSEVRCLTSLLTIAPILPKAFVNQLKQALERERYRARLLELNAGAIGVRRRLSDADKSGTVRAVLLISASSTGWRTRALSDTRPDQRVEADRLGAGFLDELVVPRSVRQSLFWAAALGLGWPLARLHTYLSIRGLMIRRIMRPSAATTPLTLCAAPIRPP</sequence>
<dbReference type="InterPro" id="IPR025877">
    <property type="entry name" value="MobA-like_NTP_Trfase"/>
</dbReference>
<evidence type="ECO:0000256" key="2">
    <source>
        <dbReference type="ARBA" id="ARBA00022695"/>
    </source>
</evidence>
<dbReference type="EMBL" id="CP096040">
    <property type="protein sequence ID" value="USQ95291.1"/>
    <property type="molecule type" value="Genomic_DNA"/>
</dbReference>
<evidence type="ECO:0000256" key="4">
    <source>
        <dbReference type="SAM" id="MobiDB-lite"/>
    </source>
</evidence>
<feature type="compositionally biased region" description="Basic and acidic residues" evidence="4">
    <location>
        <begin position="279"/>
        <end position="294"/>
    </location>
</feature>
<dbReference type="SUPFAM" id="SSF52540">
    <property type="entry name" value="P-loop containing nucleoside triphosphate hydrolases"/>
    <property type="match status" value="1"/>
</dbReference>
<reference evidence="6 7" key="1">
    <citation type="submission" date="2022-04" db="EMBL/GenBank/DDBJ databases">
        <title>Genome sequence of soybean root-associated Caulobacter segnis RL271.</title>
        <authorList>
            <person name="Longley R."/>
            <person name="Bonito G."/>
            <person name="Trigodet F."/>
            <person name="Crosson S."/>
            <person name="Fiebig A."/>
        </authorList>
    </citation>
    <scope>NUCLEOTIDE SEQUENCE [LARGE SCALE GENOMIC DNA]</scope>
    <source>
        <strain evidence="6 7">RL271</strain>
    </source>
</reference>
<dbReference type="SUPFAM" id="SSF53448">
    <property type="entry name" value="Nucleotide-diphospho-sugar transferases"/>
    <property type="match status" value="1"/>
</dbReference>
<dbReference type="Pfam" id="PF12804">
    <property type="entry name" value="NTP_transf_3"/>
    <property type="match status" value="1"/>
</dbReference>
<name>A0ABY4ZRS5_9CAUL</name>
<dbReference type="Gene3D" id="3.40.50.300">
    <property type="entry name" value="P-loop containing nucleotide triphosphate hydrolases"/>
    <property type="match status" value="1"/>
</dbReference>
<feature type="region of interest" description="Disordered" evidence="4">
    <location>
        <begin position="266"/>
        <end position="295"/>
    </location>
</feature>
<proteinExistence type="predicted"/>
<keyword evidence="7" id="KW-1185">Reference proteome</keyword>
<protein>
    <submittedName>
        <fullName evidence="6">NTP transferase domain-containing protein</fullName>
    </submittedName>
</protein>
<keyword evidence="3" id="KW-0460">Magnesium</keyword>
<organism evidence="6 7">
    <name type="scientific">Caulobacter segnis</name>
    <dbReference type="NCBI Taxonomy" id="88688"/>
    <lineage>
        <taxon>Bacteria</taxon>
        <taxon>Pseudomonadati</taxon>
        <taxon>Pseudomonadota</taxon>
        <taxon>Alphaproteobacteria</taxon>
        <taxon>Caulobacterales</taxon>
        <taxon>Caulobacteraceae</taxon>
        <taxon>Caulobacter</taxon>
    </lineage>
</organism>
<dbReference type="Pfam" id="PF13469">
    <property type="entry name" value="Sulfotransfer_3"/>
    <property type="match status" value="1"/>
</dbReference>
<accession>A0ABY4ZRS5</accession>
<dbReference type="InterPro" id="IPR029044">
    <property type="entry name" value="Nucleotide-diphossugar_trans"/>
</dbReference>
<dbReference type="CDD" id="cd02523">
    <property type="entry name" value="PC_cytidylyltransferase"/>
    <property type="match status" value="1"/>
</dbReference>
<evidence type="ECO:0000256" key="1">
    <source>
        <dbReference type="ARBA" id="ARBA00022679"/>
    </source>
</evidence>
<gene>
    <name evidence="6" type="ORF">MZV50_22515</name>
</gene>
<feature type="compositionally biased region" description="Acidic residues" evidence="4">
    <location>
        <begin position="269"/>
        <end position="278"/>
    </location>
</feature>
<dbReference type="Proteomes" id="UP001057520">
    <property type="component" value="Chromosome"/>
</dbReference>
<dbReference type="InterPro" id="IPR027417">
    <property type="entry name" value="P-loop_NTPase"/>
</dbReference>
<evidence type="ECO:0000256" key="3">
    <source>
        <dbReference type="ARBA" id="ARBA00022842"/>
    </source>
</evidence>
<dbReference type="Gene3D" id="3.90.550.10">
    <property type="entry name" value="Spore Coat Polysaccharide Biosynthesis Protein SpsA, Chain A"/>
    <property type="match status" value="1"/>
</dbReference>
<dbReference type="InterPro" id="IPR050065">
    <property type="entry name" value="GlmU-like"/>
</dbReference>